<dbReference type="Proteomes" id="UP000224080">
    <property type="component" value="Unassembled WGS sequence"/>
</dbReference>
<dbReference type="EMBL" id="PDNC01000030">
    <property type="protein sequence ID" value="PGH05455.1"/>
    <property type="molecule type" value="Genomic_DNA"/>
</dbReference>
<evidence type="ECO:0000256" key="1">
    <source>
        <dbReference type="SAM" id="MobiDB-lite"/>
    </source>
</evidence>
<evidence type="ECO:0000313" key="3">
    <source>
        <dbReference type="Proteomes" id="UP000224080"/>
    </source>
</evidence>
<feature type="compositionally biased region" description="Polar residues" evidence="1">
    <location>
        <begin position="542"/>
        <end position="560"/>
    </location>
</feature>
<feature type="region of interest" description="Disordered" evidence="1">
    <location>
        <begin position="1"/>
        <end position="63"/>
    </location>
</feature>
<feature type="compositionally biased region" description="Polar residues" evidence="1">
    <location>
        <begin position="441"/>
        <end position="451"/>
    </location>
</feature>
<organism evidence="2 3">
    <name type="scientific">Blastomyces parvus</name>
    <dbReference type="NCBI Taxonomy" id="2060905"/>
    <lineage>
        <taxon>Eukaryota</taxon>
        <taxon>Fungi</taxon>
        <taxon>Dikarya</taxon>
        <taxon>Ascomycota</taxon>
        <taxon>Pezizomycotina</taxon>
        <taxon>Eurotiomycetes</taxon>
        <taxon>Eurotiomycetidae</taxon>
        <taxon>Onygenales</taxon>
        <taxon>Ajellomycetaceae</taxon>
        <taxon>Blastomyces</taxon>
    </lineage>
</organism>
<dbReference type="OrthoDB" id="4186128at2759"/>
<name>A0A2B7X914_9EURO</name>
<feature type="compositionally biased region" description="Polar residues" evidence="1">
    <location>
        <begin position="488"/>
        <end position="510"/>
    </location>
</feature>
<gene>
    <name evidence="2" type="ORF">GX51_02979</name>
</gene>
<feature type="region of interest" description="Disordered" evidence="1">
    <location>
        <begin position="411"/>
        <end position="515"/>
    </location>
</feature>
<accession>A0A2B7X914</accession>
<protein>
    <submittedName>
        <fullName evidence="2">Uncharacterized protein</fullName>
    </submittedName>
</protein>
<keyword evidence="3" id="KW-1185">Reference proteome</keyword>
<sequence>MGSETANAVQGDQGQCGPRERRESREQGRASTRSSKRPSENDLPDGRAKKKPNSTNKTKPMLQSEIEEAKKSINSLNTKCCRLKRDKDILREQNVQLQKTICGLREEHNLPKMDDGDVRNRLQNVMNLCRDWAREYSTERPVDFDALKSFDVTHSIDEALFRETTYSGNLKALGEFTYGNYILLNTFLTHFVCCHIVENPLFFLNRNFMMEPEICPSRQFLSELMGCVPRHKKDAWIGWTLRALEPRPQGNGDDGPLIIYNMILHRTSTFYEKSSKSFIKRATRANLLKALSEGAAANRLRSLVSIMATTGTLILKLRQQNYDIRSLSSTSGLLQGKTFSRESDTMEPHPALRLKPDDTSLDGSEIDFTIQPAIFAYWFDETENEREKLWTKAVVWAGGCEKIGIKKKGAPNCASGSNIKGEPAPTPQTVDNGIDKVSGPMQHSNETNCAGSPQPGFSKLSRSEASASERLLAVENPAVGTSHEAQTKDSAMNPSETLNKSMEQPCGSINDSKKDVNDFHVQGGLAALQSELENWAFKASTPLQQPRDTNEPQPSLSNHDALSPSGPDLQVPPTIARPNSNRYHATQTNHQKDVDVQAAPVEAIEDRQESGHALQSRSVQEDGMSYTLDMPKDGAHSSSNRVIRITYNNAKCGDKDSQSGFAEYNESDDDLGEKSPMPTSNTQRKLKRGNIEDSNDSGSVSDVRRMPESEVIDEFPGSTNSLRNLPAENYSGYLNPPSPTIKEEPPDSPASGYQ</sequence>
<feature type="region of interest" description="Disordered" evidence="1">
    <location>
        <begin position="542"/>
        <end position="595"/>
    </location>
</feature>
<reference evidence="2 3" key="1">
    <citation type="submission" date="2017-10" db="EMBL/GenBank/DDBJ databases">
        <title>Comparative genomics in systemic dimorphic fungi from Ajellomycetaceae.</title>
        <authorList>
            <person name="Munoz J.F."/>
            <person name="Mcewen J.G."/>
            <person name="Clay O.K."/>
            <person name="Cuomo C.A."/>
        </authorList>
    </citation>
    <scope>NUCLEOTIDE SEQUENCE [LARGE SCALE GENOMIC DNA]</scope>
    <source>
        <strain evidence="2 3">UAMH130</strain>
    </source>
</reference>
<feature type="compositionally biased region" description="Basic and acidic residues" evidence="1">
    <location>
        <begin position="18"/>
        <end position="28"/>
    </location>
</feature>
<evidence type="ECO:0000313" key="2">
    <source>
        <dbReference type="EMBL" id="PGH05455.1"/>
    </source>
</evidence>
<dbReference type="AlphaFoldDB" id="A0A2B7X914"/>
<comment type="caution">
    <text evidence="2">The sequence shown here is derived from an EMBL/GenBank/DDBJ whole genome shotgun (WGS) entry which is preliminary data.</text>
</comment>
<feature type="region of interest" description="Disordered" evidence="1">
    <location>
        <begin position="651"/>
        <end position="754"/>
    </location>
</feature>
<feature type="compositionally biased region" description="Polar residues" evidence="1">
    <location>
        <begin position="1"/>
        <end position="13"/>
    </location>
</feature>
<proteinExistence type="predicted"/>
<feature type="compositionally biased region" description="Basic and acidic residues" evidence="1">
    <location>
        <begin position="37"/>
        <end position="47"/>
    </location>
</feature>
<feature type="compositionally biased region" description="Polar residues" evidence="1">
    <location>
        <begin position="577"/>
        <end position="589"/>
    </location>
</feature>